<evidence type="ECO:0000313" key="3">
    <source>
        <dbReference type="Proteomes" id="UP001431429"/>
    </source>
</evidence>
<dbReference type="Proteomes" id="UP001431429">
    <property type="component" value="Unassembled WGS sequence"/>
</dbReference>
<reference evidence="2" key="1">
    <citation type="submission" date="2022-06" db="EMBL/GenBank/DDBJ databases">
        <title>Genome public.</title>
        <authorList>
            <person name="Sun Q."/>
        </authorList>
    </citation>
    <scope>NUCLEOTIDE SEQUENCE</scope>
    <source>
        <strain evidence="2">CWNU-1</strain>
    </source>
</reference>
<dbReference type="EMBL" id="JAMQAW010000026">
    <property type="protein sequence ID" value="MCM2390788.1"/>
    <property type="molecule type" value="Genomic_DNA"/>
</dbReference>
<dbReference type="RefSeq" id="WP_250921129.1">
    <property type="nucleotide sequence ID" value="NZ_JAMQAW010000026.1"/>
</dbReference>
<organism evidence="2 3">
    <name type="scientific">Streptomyces albipurpureus</name>
    <dbReference type="NCBI Taxonomy" id="2897419"/>
    <lineage>
        <taxon>Bacteria</taxon>
        <taxon>Bacillati</taxon>
        <taxon>Actinomycetota</taxon>
        <taxon>Actinomycetes</taxon>
        <taxon>Kitasatosporales</taxon>
        <taxon>Streptomycetaceae</taxon>
        <taxon>Streptomyces</taxon>
    </lineage>
</organism>
<accession>A0ABT0UTV9</accession>
<evidence type="ECO:0000256" key="1">
    <source>
        <dbReference type="SAM" id="MobiDB-lite"/>
    </source>
</evidence>
<dbReference type="SUPFAM" id="SSF160631">
    <property type="entry name" value="SMI1/KNR4-like"/>
    <property type="match status" value="1"/>
</dbReference>
<comment type="caution">
    <text evidence="2">The sequence shown here is derived from an EMBL/GenBank/DDBJ whole genome shotgun (WGS) entry which is preliminary data.</text>
</comment>
<sequence>MNPHVARLAERIPPPAASEPKDWGPVETRLGTALPQDYKELVDTYGGGLFDDAIWLLEPGCANKYYDLSTENEGRMEMLRRLWERSAPRPPELEEAGSRVITWALTENGDNLYWLVRPGQKPDEWTVMIGEGRGPEWERYPMPAAQFLESILLTGEVESDIFFDLPADTHEFQSSASFL</sequence>
<name>A0ABT0UTV9_9ACTN</name>
<keyword evidence="3" id="KW-1185">Reference proteome</keyword>
<evidence type="ECO:0000313" key="2">
    <source>
        <dbReference type="EMBL" id="MCM2390788.1"/>
    </source>
</evidence>
<protein>
    <submittedName>
        <fullName evidence="2">SMI1/KNR4 family protein</fullName>
    </submittedName>
</protein>
<gene>
    <name evidence="2" type="ORF">NBG84_21210</name>
</gene>
<dbReference type="Pfam" id="PF14568">
    <property type="entry name" value="SUKH_6"/>
    <property type="match status" value="1"/>
</dbReference>
<proteinExistence type="predicted"/>
<feature type="region of interest" description="Disordered" evidence="1">
    <location>
        <begin position="1"/>
        <end position="25"/>
    </location>
</feature>
<dbReference type="InterPro" id="IPR037883">
    <property type="entry name" value="Knr4/Smi1-like_sf"/>
</dbReference>